<feature type="transmembrane region" description="Helical" evidence="1">
    <location>
        <begin position="175"/>
        <end position="197"/>
    </location>
</feature>
<organism evidence="2 3">
    <name type="scientific">Roridomyces roridus</name>
    <dbReference type="NCBI Taxonomy" id="1738132"/>
    <lineage>
        <taxon>Eukaryota</taxon>
        <taxon>Fungi</taxon>
        <taxon>Dikarya</taxon>
        <taxon>Basidiomycota</taxon>
        <taxon>Agaricomycotina</taxon>
        <taxon>Agaricomycetes</taxon>
        <taxon>Agaricomycetidae</taxon>
        <taxon>Agaricales</taxon>
        <taxon>Marasmiineae</taxon>
        <taxon>Mycenaceae</taxon>
        <taxon>Roridomyces</taxon>
    </lineage>
</organism>
<dbReference type="AlphaFoldDB" id="A0AAD7FT80"/>
<keyword evidence="1" id="KW-0472">Membrane</keyword>
<protein>
    <submittedName>
        <fullName evidence="2">Uncharacterized protein</fullName>
    </submittedName>
</protein>
<sequence>MSGTSWAEPAALGTQVAVFNSFAILGILLLTLIVATAHFSAKVHRNELWFRHLIAWIIYDVAFILLLGRQEDAVLPFGLCVFQASLIYAVPTYATLSAFSFVADLYIRLSSIVLGKRKIRPALNKFLVNMPFFVLLGVFTEALVLVQDPSAVGFEQRHLYCHVTTTTQSLISGGIIVATGLVIFPLEICIAIMMYRNWRPFRGYSGHRIFLTTFIRVVLFTIISMLGVGLSSLSIGSPTAPKPYWARLIFTIIPVVAAITFGSQEDIMRSWIFWREPPPADDEDDDVCHGIESGPTF</sequence>
<feature type="transmembrane region" description="Helical" evidence="1">
    <location>
        <begin position="12"/>
        <end position="36"/>
    </location>
</feature>
<evidence type="ECO:0000313" key="2">
    <source>
        <dbReference type="EMBL" id="KAJ7641598.1"/>
    </source>
</evidence>
<dbReference type="EMBL" id="JARKIF010000004">
    <property type="protein sequence ID" value="KAJ7641598.1"/>
    <property type="molecule type" value="Genomic_DNA"/>
</dbReference>
<reference evidence="2" key="1">
    <citation type="submission" date="2023-03" db="EMBL/GenBank/DDBJ databases">
        <title>Massive genome expansion in bonnet fungi (Mycena s.s.) driven by repeated elements and novel gene families across ecological guilds.</title>
        <authorList>
            <consortium name="Lawrence Berkeley National Laboratory"/>
            <person name="Harder C.B."/>
            <person name="Miyauchi S."/>
            <person name="Viragh M."/>
            <person name="Kuo A."/>
            <person name="Thoen E."/>
            <person name="Andreopoulos B."/>
            <person name="Lu D."/>
            <person name="Skrede I."/>
            <person name="Drula E."/>
            <person name="Henrissat B."/>
            <person name="Morin E."/>
            <person name="Kohler A."/>
            <person name="Barry K."/>
            <person name="LaButti K."/>
            <person name="Morin E."/>
            <person name="Salamov A."/>
            <person name="Lipzen A."/>
            <person name="Mereny Z."/>
            <person name="Hegedus B."/>
            <person name="Baldrian P."/>
            <person name="Stursova M."/>
            <person name="Weitz H."/>
            <person name="Taylor A."/>
            <person name="Grigoriev I.V."/>
            <person name="Nagy L.G."/>
            <person name="Martin F."/>
            <person name="Kauserud H."/>
        </authorList>
    </citation>
    <scope>NUCLEOTIDE SEQUENCE</scope>
    <source>
        <strain evidence="2">9284</strain>
    </source>
</reference>
<dbReference type="Proteomes" id="UP001221142">
    <property type="component" value="Unassembled WGS sequence"/>
</dbReference>
<comment type="caution">
    <text evidence="2">The sequence shown here is derived from an EMBL/GenBank/DDBJ whole genome shotgun (WGS) entry which is preliminary data.</text>
</comment>
<accession>A0AAD7FT80</accession>
<gene>
    <name evidence="2" type="ORF">FB45DRAFT_1054078</name>
</gene>
<feature type="transmembrane region" description="Helical" evidence="1">
    <location>
        <begin position="126"/>
        <end position="146"/>
    </location>
</feature>
<name>A0AAD7FT80_9AGAR</name>
<keyword evidence="3" id="KW-1185">Reference proteome</keyword>
<feature type="transmembrane region" description="Helical" evidence="1">
    <location>
        <begin position="244"/>
        <end position="262"/>
    </location>
</feature>
<proteinExistence type="predicted"/>
<feature type="transmembrane region" description="Helical" evidence="1">
    <location>
        <begin position="86"/>
        <end position="106"/>
    </location>
</feature>
<evidence type="ECO:0000256" key="1">
    <source>
        <dbReference type="SAM" id="Phobius"/>
    </source>
</evidence>
<feature type="transmembrane region" description="Helical" evidence="1">
    <location>
        <begin position="48"/>
        <end position="66"/>
    </location>
</feature>
<evidence type="ECO:0000313" key="3">
    <source>
        <dbReference type="Proteomes" id="UP001221142"/>
    </source>
</evidence>
<feature type="transmembrane region" description="Helical" evidence="1">
    <location>
        <begin position="209"/>
        <end position="232"/>
    </location>
</feature>
<keyword evidence="1" id="KW-1133">Transmembrane helix</keyword>
<keyword evidence="1" id="KW-0812">Transmembrane</keyword>